<dbReference type="InterPro" id="IPR006571">
    <property type="entry name" value="TLDc_dom"/>
</dbReference>
<sequence length="366" mass="42504">MAEILSEKCSHCKQLGIAQCDGCSTLLCSTHFREHRQHLDTKFAQLWHDRMNLPHHIVDNTSKIKQSQLTGLLDDINQWEEQALESIRRKADRVRSRIKELMTLRGSNIKTDLDHISQELRKCKADNNYFEKDIKSLNEKLNQIQIDLNVHKSHVKMILPSIKMVIPPIKFNSQIQASFEHDIHIEKEYFPKGTLLCHEHQIKLNEFYGKRNQKWRLAYKATRDGFASTDFYRCCDNKSPTLTVIQSSSGHLFGGFSLANWKSHDNWQWFTDRDAFLFTLINPHKILPTKYQINAKGQHAIGCKASMGPTFGLWDICVYSNSNENARSHIMFPNDYIDSTGKGRLTFTGSHYFKSVEIEVYSLKQK</sequence>
<dbReference type="EMBL" id="CAJNRE010004515">
    <property type="protein sequence ID" value="CAF2035173.1"/>
    <property type="molecule type" value="Genomic_DNA"/>
</dbReference>
<dbReference type="EMBL" id="CAJOBI010216811">
    <property type="protein sequence ID" value="CAF5031717.1"/>
    <property type="molecule type" value="Genomic_DNA"/>
</dbReference>
<gene>
    <name evidence="3" type="ORF">MBJ925_LOCUS10571</name>
    <name evidence="4" type="ORF">SMN809_LOCUS58154</name>
</gene>
<dbReference type="PANTHER" id="PTHR23354">
    <property type="entry name" value="NUCLEOLAR PROTEIN 7/ESTROGEN RECEPTOR COACTIVATOR-RELATED"/>
    <property type="match status" value="1"/>
</dbReference>
<feature type="domain" description="TLDc" evidence="2">
    <location>
        <begin position="194"/>
        <end position="364"/>
    </location>
</feature>
<protein>
    <recommendedName>
        <fullName evidence="2">TLDc domain-containing protein</fullName>
    </recommendedName>
</protein>
<dbReference type="Proteomes" id="UP000663824">
    <property type="component" value="Unassembled WGS sequence"/>
</dbReference>
<comment type="caution">
    <text evidence="3">The sequence shown here is derived from an EMBL/GenBank/DDBJ whole genome shotgun (WGS) entry which is preliminary data.</text>
</comment>
<evidence type="ECO:0000313" key="5">
    <source>
        <dbReference type="Proteomes" id="UP000663824"/>
    </source>
</evidence>
<name>A0A816NF01_9BILA</name>
<keyword evidence="1" id="KW-0175">Coiled coil</keyword>
<accession>A0A816NF01</accession>
<reference evidence="3" key="1">
    <citation type="submission" date="2021-02" db="EMBL/GenBank/DDBJ databases">
        <authorList>
            <person name="Nowell W R."/>
        </authorList>
    </citation>
    <scope>NUCLEOTIDE SEQUENCE</scope>
</reference>
<evidence type="ECO:0000313" key="3">
    <source>
        <dbReference type="EMBL" id="CAF2035173.1"/>
    </source>
</evidence>
<dbReference type="Pfam" id="PF07534">
    <property type="entry name" value="TLD"/>
    <property type="match status" value="1"/>
</dbReference>
<dbReference type="SMART" id="SM00584">
    <property type="entry name" value="TLDc"/>
    <property type="match status" value="1"/>
</dbReference>
<dbReference type="AlphaFoldDB" id="A0A816NF01"/>
<organism evidence="3 5">
    <name type="scientific">Rotaria magnacalcarata</name>
    <dbReference type="NCBI Taxonomy" id="392030"/>
    <lineage>
        <taxon>Eukaryota</taxon>
        <taxon>Metazoa</taxon>
        <taxon>Spiralia</taxon>
        <taxon>Gnathifera</taxon>
        <taxon>Rotifera</taxon>
        <taxon>Eurotatoria</taxon>
        <taxon>Bdelloidea</taxon>
        <taxon>Philodinida</taxon>
        <taxon>Philodinidae</taxon>
        <taxon>Rotaria</taxon>
    </lineage>
</organism>
<evidence type="ECO:0000259" key="2">
    <source>
        <dbReference type="PROSITE" id="PS51886"/>
    </source>
</evidence>
<feature type="coiled-coil region" evidence="1">
    <location>
        <begin position="84"/>
        <end position="154"/>
    </location>
</feature>
<dbReference type="PROSITE" id="PS51886">
    <property type="entry name" value="TLDC"/>
    <property type="match status" value="1"/>
</dbReference>
<dbReference type="Proteomes" id="UP000676336">
    <property type="component" value="Unassembled WGS sequence"/>
</dbReference>
<evidence type="ECO:0000313" key="4">
    <source>
        <dbReference type="EMBL" id="CAF5031717.1"/>
    </source>
</evidence>
<proteinExistence type="predicted"/>
<evidence type="ECO:0000256" key="1">
    <source>
        <dbReference type="SAM" id="Coils"/>
    </source>
</evidence>